<gene>
    <name evidence="2" type="ORF">KDL01_25825</name>
</gene>
<feature type="compositionally biased region" description="Basic and acidic residues" evidence="1">
    <location>
        <begin position="279"/>
        <end position="289"/>
    </location>
</feature>
<reference evidence="2" key="1">
    <citation type="submission" date="2021-04" db="EMBL/GenBank/DDBJ databases">
        <title>Genome based classification of Actinospica acidithermotolerans sp. nov., an actinobacterium isolated from an Indonesian hot spring.</title>
        <authorList>
            <person name="Kusuma A.B."/>
            <person name="Putra K.E."/>
            <person name="Nafisah S."/>
            <person name="Loh J."/>
            <person name="Nouioui I."/>
            <person name="Goodfellow M."/>
        </authorList>
    </citation>
    <scope>NUCLEOTIDE SEQUENCE</scope>
    <source>
        <strain evidence="2">CSCA 57</strain>
    </source>
</reference>
<proteinExistence type="predicted"/>
<protein>
    <submittedName>
        <fullName evidence="2">Uncharacterized protein</fullName>
    </submittedName>
</protein>
<dbReference type="EMBL" id="JAGSOG010000157">
    <property type="protein sequence ID" value="MBR7836726.1"/>
    <property type="molecule type" value="Genomic_DNA"/>
</dbReference>
<feature type="compositionally biased region" description="Basic residues" evidence="1">
    <location>
        <begin position="268"/>
        <end position="278"/>
    </location>
</feature>
<feature type="region of interest" description="Disordered" evidence="1">
    <location>
        <begin position="1"/>
        <end position="36"/>
    </location>
</feature>
<name>A0A941IV97_9ACTN</name>
<sequence>MKPFSATRAIMPALPTPAPAPGAPADQEPQQPRRTREFDSALPAAVLQAAEWRYLVRMLYMEAGSPEVPGYPRHLVQEVLWGSAYAGAGFFEAMLTTLSRSPAHRNIRLLRRAVPGELGLARPHSEEPAIVVSQDGILRVRPTVPVEAGAALGPKQEAPTRAKHGYTPPNPGQIESVPAFVEALRLLLTWSGMKLRELEEQSKLMPDSGADGRAVWLARSTVSDMFRRKGKLPKAEMVRALTAVCGLTAADQERWLQARARLEDLSLRGKRAGRRPAAARRDGEKPATR</sequence>
<dbReference type="Proteomes" id="UP000675781">
    <property type="component" value="Unassembled WGS sequence"/>
</dbReference>
<evidence type="ECO:0000256" key="1">
    <source>
        <dbReference type="SAM" id="MobiDB-lite"/>
    </source>
</evidence>
<organism evidence="2 3">
    <name type="scientific">Actinospica durhamensis</name>
    <dbReference type="NCBI Taxonomy" id="1508375"/>
    <lineage>
        <taxon>Bacteria</taxon>
        <taxon>Bacillati</taxon>
        <taxon>Actinomycetota</taxon>
        <taxon>Actinomycetes</taxon>
        <taxon>Catenulisporales</taxon>
        <taxon>Actinospicaceae</taxon>
        <taxon>Actinospica</taxon>
    </lineage>
</organism>
<dbReference type="RefSeq" id="WP_212531200.1">
    <property type="nucleotide sequence ID" value="NZ_JAGSOG010000157.1"/>
</dbReference>
<accession>A0A941IV97</accession>
<dbReference type="AlphaFoldDB" id="A0A941IV97"/>
<comment type="caution">
    <text evidence="2">The sequence shown here is derived from an EMBL/GenBank/DDBJ whole genome shotgun (WGS) entry which is preliminary data.</text>
</comment>
<keyword evidence="3" id="KW-1185">Reference proteome</keyword>
<feature type="region of interest" description="Disordered" evidence="1">
    <location>
        <begin position="267"/>
        <end position="289"/>
    </location>
</feature>
<evidence type="ECO:0000313" key="2">
    <source>
        <dbReference type="EMBL" id="MBR7836726.1"/>
    </source>
</evidence>
<feature type="compositionally biased region" description="Low complexity" evidence="1">
    <location>
        <begin position="23"/>
        <end position="32"/>
    </location>
</feature>
<evidence type="ECO:0000313" key="3">
    <source>
        <dbReference type="Proteomes" id="UP000675781"/>
    </source>
</evidence>